<keyword evidence="1" id="KW-0732">Signal</keyword>
<evidence type="ECO:0000313" key="3">
    <source>
        <dbReference type="Proteomes" id="UP000008311"/>
    </source>
</evidence>
<sequence length="150" mass="15989">MKCRSLLKGATGMILWSFIESASGNDAKVFWRVAWVCCPGLLLRVRARCQGLLEGAMPWSFIKGALGMMLRSFIDGASGAMSSSLKGASGATLISIGGCLGRNADIYWRVPRRGLLGSATGAMLWSIIERASGTTLRSFGGCLEHNAKDI</sequence>
<reference evidence="3" key="1">
    <citation type="journal article" date="2010" name="Nat. Biotechnol.">
        <title>Draft genome sequence of the oilseed species Ricinus communis.</title>
        <authorList>
            <person name="Chan A.P."/>
            <person name="Crabtree J."/>
            <person name="Zhao Q."/>
            <person name="Lorenzi H."/>
            <person name="Orvis J."/>
            <person name="Puiu D."/>
            <person name="Melake-Berhan A."/>
            <person name="Jones K.M."/>
            <person name="Redman J."/>
            <person name="Chen G."/>
            <person name="Cahoon E.B."/>
            <person name="Gedil M."/>
            <person name="Stanke M."/>
            <person name="Haas B.J."/>
            <person name="Wortman J.R."/>
            <person name="Fraser-Liggett C.M."/>
            <person name="Ravel J."/>
            <person name="Rabinowicz P.D."/>
        </authorList>
    </citation>
    <scope>NUCLEOTIDE SEQUENCE [LARGE SCALE GENOMIC DNA]</scope>
    <source>
        <strain evidence="3">cv. Hale</strain>
    </source>
</reference>
<gene>
    <name evidence="2" type="ORF">RCOM_0000340</name>
</gene>
<accession>B9T3F6</accession>
<name>B9T3F6_RICCO</name>
<keyword evidence="3" id="KW-1185">Reference proteome</keyword>
<dbReference type="EMBL" id="EQ974416">
    <property type="protein sequence ID" value="EEF29608.1"/>
    <property type="molecule type" value="Genomic_DNA"/>
</dbReference>
<proteinExistence type="predicted"/>
<feature type="chain" id="PRO_5002891906" evidence="1">
    <location>
        <begin position="25"/>
        <end position="150"/>
    </location>
</feature>
<feature type="signal peptide" evidence="1">
    <location>
        <begin position="1"/>
        <end position="24"/>
    </location>
</feature>
<dbReference type="AlphaFoldDB" id="B9T3F6"/>
<evidence type="ECO:0000256" key="1">
    <source>
        <dbReference type="SAM" id="SignalP"/>
    </source>
</evidence>
<protein>
    <submittedName>
        <fullName evidence="2">Uncharacterized protein</fullName>
    </submittedName>
</protein>
<dbReference type="Proteomes" id="UP000008311">
    <property type="component" value="Unassembled WGS sequence"/>
</dbReference>
<organism evidence="2 3">
    <name type="scientific">Ricinus communis</name>
    <name type="common">Castor bean</name>
    <dbReference type="NCBI Taxonomy" id="3988"/>
    <lineage>
        <taxon>Eukaryota</taxon>
        <taxon>Viridiplantae</taxon>
        <taxon>Streptophyta</taxon>
        <taxon>Embryophyta</taxon>
        <taxon>Tracheophyta</taxon>
        <taxon>Spermatophyta</taxon>
        <taxon>Magnoliopsida</taxon>
        <taxon>eudicotyledons</taxon>
        <taxon>Gunneridae</taxon>
        <taxon>Pentapetalae</taxon>
        <taxon>rosids</taxon>
        <taxon>fabids</taxon>
        <taxon>Malpighiales</taxon>
        <taxon>Euphorbiaceae</taxon>
        <taxon>Acalyphoideae</taxon>
        <taxon>Acalypheae</taxon>
        <taxon>Ricinus</taxon>
    </lineage>
</organism>
<dbReference type="InParanoid" id="B9T3F6"/>
<evidence type="ECO:0000313" key="2">
    <source>
        <dbReference type="EMBL" id="EEF29608.1"/>
    </source>
</evidence>